<dbReference type="AlphaFoldDB" id="A0A3P8V6U3"/>
<evidence type="ECO:0000259" key="5">
    <source>
        <dbReference type="PROSITE" id="PS50003"/>
    </source>
</evidence>
<dbReference type="InterPro" id="IPR001562">
    <property type="entry name" value="Znf_Btk_motif"/>
</dbReference>
<evidence type="ECO:0000256" key="1">
    <source>
        <dbReference type="ARBA" id="ARBA00022723"/>
    </source>
</evidence>
<dbReference type="PROSITE" id="PS50003">
    <property type="entry name" value="PH_DOMAIN"/>
    <property type="match status" value="1"/>
</dbReference>
<keyword evidence="2 4" id="KW-0863">Zinc-finger</keyword>
<dbReference type="Pfam" id="PF00779">
    <property type="entry name" value="BTK"/>
    <property type="match status" value="1"/>
</dbReference>
<dbReference type="GO" id="GO:0035556">
    <property type="term" value="P:intracellular signal transduction"/>
    <property type="evidence" value="ECO:0007669"/>
    <property type="project" value="InterPro"/>
</dbReference>
<evidence type="ECO:0000256" key="4">
    <source>
        <dbReference type="PROSITE-ProRule" id="PRU00432"/>
    </source>
</evidence>
<name>A0A3P8V6U3_CYNSE</name>
<dbReference type="GeneTree" id="ENSGT00940000155951"/>
<reference evidence="6" key="2">
    <citation type="submission" date="2025-08" db="UniProtKB">
        <authorList>
            <consortium name="Ensembl"/>
        </authorList>
    </citation>
    <scope>IDENTIFICATION</scope>
</reference>
<evidence type="ECO:0000256" key="3">
    <source>
        <dbReference type="ARBA" id="ARBA00022833"/>
    </source>
</evidence>
<dbReference type="SMART" id="SM00107">
    <property type="entry name" value="BTK"/>
    <property type="match status" value="1"/>
</dbReference>
<sequence>MSSELILEETLTKRSQQKKRTSPLNYKERLFVLTKSSLAYYDRKAEKKFRRGLIELSLIRCVEIVRSNGELIPCHNKYPFQVVHDTNILYIFAPNHDSRTIWVQRLKEEIKDNPSVLAKFHPQFWQEGSWLCCRQMEKQAPGCEKYNPYGDSKKLHLDLCLDHVDLTWSVHRLWPLSMFSTRKFPHESGFTKTKRTDRSFISFNLL</sequence>
<organism evidence="6 7">
    <name type="scientific">Cynoglossus semilaevis</name>
    <name type="common">Tongue sole</name>
    <dbReference type="NCBI Taxonomy" id="244447"/>
    <lineage>
        <taxon>Eukaryota</taxon>
        <taxon>Metazoa</taxon>
        <taxon>Chordata</taxon>
        <taxon>Craniata</taxon>
        <taxon>Vertebrata</taxon>
        <taxon>Euteleostomi</taxon>
        <taxon>Actinopterygii</taxon>
        <taxon>Neopterygii</taxon>
        <taxon>Teleostei</taxon>
        <taxon>Neoteleostei</taxon>
        <taxon>Acanthomorphata</taxon>
        <taxon>Carangaria</taxon>
        <taxon>Pleuronectiformes</taxon>
        <taxon>Pleuronectoidei</taxon>
        <taxon>Cynoglossidae</taxon>
        <taxon>Cynoglossinae</taxon>
        <taxon>Cynoglossus</taxon>
    </lineage>
</organism>
<reference evidence="6 7" key="1">
    <citation type="journal article" date="2014" name="Nat. Genet.">
        <title>Whole-genome sequence of a flatfish provides insights into ZW sex chromosome evolution and adaptation to a benthic lifestyle.</title>
        <authorList>
            <person name="Chen S."/>
            <person name="Zhang G."/>
            <person name="Shao C."/>
            <person name="Huang Q."/>
            <person name="Liu G."/>
            <person name="Zhang P."/>
            <person name="Song W."/>
            <person name="An N."/>
            <person name="Chalopin D."/>
            <person name="Volff J.N."/>
            <person name="Hong Y."/>
            <person name="Li Q."/>
            <person name="Sha Z."/>
            <person name="Zhou H."/>
            <person name="Xie M."/>
            <person name="Yu Q."/>
            <person name="Liu Y."/>
            <person name="Xiang H."/>
            <person name="Wang N."/>
            <person name="Wu K."/>
            <person name="Yang C."/>
            <person name="Zhou Q."/>
            <person name="Liao X."/>
            <person name="Yang L."/>
            <person name="Hu Q."/>
            <person name="Zhang J."/>
            <person name="Meng L."/>
            <person name="Jin L."/>
            <person name="Tian Y."/>
            <person name="Lian J."/>
            <person name="Yang J."/>
            <person name="Miao G."/>
            <person name="Liu S."/>
            <person name="Liang Z."/>
            <person name="Yan F."/>
            <person name="Li Y."/>
            <person name="Sun B."/>
            <person name="Zhang H."/>
            <person name="Zhang J."/>
            <person name="Zhu Y."/>
            <person name="Du M."/>
            <person name="Zhao Y."/>
            <person name="Schartl M."/>
            <person name="Tang Q."/>
            <person name="Wang J."/>
        </authorList>
    </citation>
    <scope>NUCLEOTIDE SEQUENCE</scope>
</reference>
<keyword evidence="1" id="KW-0479">Metal-binding</keyword>
<keyword evidence="7" id="KW-1185">Reference proteome</keyword>
<dbReference type="SMART" id="SM00233">
    <property type="entry name" value="PH"/>
    <property type="match status" value="1"/>
</dbReference>
<dbReference type="Ensembl" id="ENSCSET00000008993.1">
    <property type="protein sequence ID" value="ENSCSEP00000008896.1"/>
    <property type="gene ID" value="ENSCSEG00000005689.1"/>
</dbReference>
<reference evidence="6" key="3">
    <citation type="submission" date="2025-09" db="UniProtKB">
        <authorList>
            <consortium name="Ensembl"/>
        </authorList>
    </citation>
    <scope>IDENTIFICATION</scope>
</reference>
<dbReference type="InterPro" id="IPR011993">
    <property type="entry name" value="PH-like_dom_sf"/>
</dbReference>
<proteinExistence type="predicted"/>
<accession>A0A3P8V6U3</accession>
<feature type="domain" description="PH" evidence="5">
    <location>
        <begin position="4"/>
        <end position="111"/>
    </location>
</feature>
<dbReference type="PRINTS" id="PR00402">
    <property type="entry name" value="TECBTKDOMAIN"/>
</dbReference>
<dbReference type="Proteomes" id="UP000265120">
    <property type="component" value="Chromosome 1"/>
</dbReference>
<dbReference type="GO" id="GO:0008270">
    <property type="term" value="F:zinc ion binding"/>
    <property type="evidence" value="ECO:0007669"/>
    <property type="project" value="UniProtKB-KW"/>
</dbReference>
<dbReference type="InterPro" id="IPR001849">
    <property type="entry name" value="PH_domain"/>
</dbReference>
<keyword evidence="3" id="KW-0862">Zinc</keyword>
<protein>
    <submittedName>
        <fullName evidence="6">Tec protein tyrosine kinase</fullName>
    </submittedName>
</protein>
<dbReference type="Pfam" id="PF00169">
    <property type="entry name" value="PH"/>
    <property type="match status" value="1"/>
</dbReference>
<evidence type="ECO:0000256" key="2">
    <source>
        <dbReference type="ARBA" id="ARBA00022771"/>
    </source>
</evidence>
<evidence type="ECO:0000313" key="6">
    <source>
        <dbReference type="Ensembl" id="ENSCSEP00000008896.1"/>
    </source>
</evidence>
<evidence type="ECO:0000313" key="7">
    <source>
        <dbReference type="Proteomes" id="UP000265120"/>
    </source>
</evidence>
<dbReference type="PROSITE" id="PS51113">
    <property type="entry name" value="ZF_BTK"/>
    <property type="match status" value="1"/>
</dbReference>
<dbReference type="Gene3D" id="2.30.29.30">
    <property type="entry name" value="Pleckstrin-homology domain (PH domain)/Phosphotyrosine-binding domain (PTB)"/>
    <property type="match status" value="1"/>
</dbReference>
<dbReference type="CDD" id="cd01238">
    <property type="entry name" value="PH_Btk"/>
    <property type="match status" value="1"/>
</dbReference>
<dbReference type="FunFam" id="2.30.29.30:FF:000244">
    <property type="entry name" value="Tyrosine-protein kinase"/>
    <property type="match status" value="1"/>
</dbReference>
<dbReference type="SUPFAM" id="SSF50729">
    <property type="entry name" value="PH domain-like"/>
    <property type="match status" value="1"/>
</dbReference>